<organism evidence="3">
    <name type="scientific">Haptolina brevifila</name>
    <dbReference type="NCBI Taxonomy" id="156173"/>
    <lineage>
        <taxon>Eukaryota</taxon>
        <taxon>Haptista</taxon>
        <taxon>Haptophyta</taxon>
        <taxon>Prymnesiophyceae</taxon>
        <taxon>Prymnesiales</taxon>
        <taxon>Prymnesiaceae</taxon>
        <taxon>Haptolina</taxon>
    </lineage>
</organism>
<evidence type="ECO:0000259" key="2">
    <source>
        <dbReference type="PROSITE" id="PS50106"/>
    </source>
</evidence>
<name>A0A7S2MSV8_9EUKA</name>
<dbReference type="InterPro" id="IPR001478">
    <property type="entry name" value="PDZ"/>
</dbReference>
<dbReference type="EMBL" id="HBGU01053101">
    <property type="protein sequence ID" value="CAD9500172.1"/>
    <property type="molecule type" value="Transcribed_RNA"/>
</dbReference>
<accession>A0A7S2MSV8</accession>
<protein>
    <recommendedName>
        <fullName evidence="2">PDZ domain-containing protein</fullName>
    </recommendedName>
</protein>
<dbReference type="Pfam" id="PF17820">
    <property type="entry name" value="PDZ_6"/>
    <property type="match status" value="1"/>
</dbReference>
<keyword evidence="1" id="KW-1133">Transmembrane helix</keyword>
<gene>
    <name evidence="3" type="ORF">CBRE1094_LOCUS29006</name>
</gene>
<reference evidence="3" key="1">
    <citation type="submission" date="2021-01" db="EMBL/GenBank/DDBJ databases">
        <authorList>
            <person name="Corre E."/>
            <person name="Pelletier E."/>
            <person name="Niang G."/>
            <person name="Scheremetjew M."/>
            <person name="Finn R."/>
            <person name="Kale V."/>
            <person name="Holt S."/>
            <person name="Cochrane G."/>
            <person name="Meng A."/>
            <person name="Brown T."/>
            <person name="Cohen L."/>
        </authorList>
    </citation>
    <scope>NUCLEOTIDE SEQUENCE</scope>
    <source>
        <strain evidence="3">UTEX LB 985</strain>
    </source>
</reference>
<dbReference type="PROSITE" id="PS50106">
    <property type="entry name" value="PDZ"/>
    <property type="match status" value="1"/>
</dbReference>
<sequence>MSLNEAVGGCTDWWAAMGLPQGPTRLPIFKSANRRWLRMKYYRDLWALSPPLVNLSGEASLNQVDIERIASQKSAFKVPQAPLVNQVQAALQAGERSPVLDLTVMVIVIIVLLSVCMLAVACITCHQKGREAKMAAARQQAEGLATTVAIDRRTGSGHLGLTVEEAGDASQVGAIVTRVHPHDLAWTAGIANGDLLIRVNGLAIDDPAQAIAAIEESTYNSAIVELLIVPAASVSVLANTS</sequence>
<dbReference type="SUPFAM" id="SSF50156">
    <property type="entry name" value="PDZ domain-like"/>
    <property type="match status" value="1"/>
</dbReference>
<proteinExistence type="predicted"/>
<feature type="domain" description="PDZ" evidence="2">
    <location>
        <begin position="147"/>
        <end position="226"/>
    </location>
</feature>
<feature type="transmembrane region" description="Helical" evidence="1">
    <location>
        <begin position="102"/>
        <end position="124"/>
    </location>
</feature>
<evidence type="ECO:0000256" key="1">
    <source>
        <dbReference type="SAM" id="Phobius"/>
    </source>
</evidence>
<dbReference type="Gene3D" id="2.30.42.10">
    <property type="match status" value="1"/>
</dbReference>
<keyword evidence="1" id="KW-0472">Membrane</keyword>
<keyword evidence="1" id="KW-0812">Transmembrane</keyword>
<dbReference type="InterPro" id="IPR036034">
    <property type="entry name" value="PDZ_sf"/>
</dbReference>
<dbReference type="InterPro" id="IPR041489">
    <property type="entry name" value="PDZ_6"/>
</dbReference>
<evidence type="ECO:0000313" key="3">
    <source>
        <dbReference type="EMBL" id="CAD9500172.1"/>
    </source>
</evidence>
<dbReference type="SMART" id="SM00228">
    <property type="entry name" value="PDZ"/>
    <property type="match status" value="1"/>
</dbReference>
<dbReference type="AlphaFoldDB" id="A0A7S2MSV8"/>